<evidence type="ECO:0000313" key="3">
    <source>
        <dbReference type="EMBL" id="RKF75058.1"/>
    </source>
</evidence>
<evidence type="ECO:0000313" key="4">
    <source>
        <dbReference type="Proteomes" id="UP000285405"/>
    </source>
</evidence>
<dbReference type="Proteomes" id="UP000285405">
    <property type="component" value="Unassembled WGS sequence"/>
</dbReference>
<name>A0A420IKI0_9PEZI</name>
<evidence type="ECO:0000256" key="2">
    <source>
        <dbReference type="SAM" id="SignalP"/>
    </source>
</evidence>
<gene>
    <name evidence="3" type="ORF">GcC1_081025</name>
</gene>
<sequence>MHFILSAKIAFVFVAYTISALATPIAESSQLENLDKRSPQDTAPPVPGPVPTIPDNLSSFSCNTPDAAEDVTFPAQSLKDSLAKACTQKSNPINGFPKEYVPVSTEGFVNSVGPFFIMPINENNDPDTFVVMNSECLLATLVTKRAALLKARELPFRNSNGNILTKPNTATRAPLQINKSAKSVRTRKPTERNNNAKSVRTRKGTQLAKRDLNTNDLEVCAATTI</sequence>
<reference evidence="3 4" key="1">
    <citation type="journal article" date="2018" name="BMC Genomics">
        <title>Comparative genome analyses reveal sequence features reflecting distinct modes of host-adaptation between dicot and monocot powdery mildew.</title>
        <authorList>
            <person name="Wu Y."/>
            <person name="Ma X."/>
            <person name="Pan Z."/>
            <person name="Kale S.D."/>
            <person name="Song Y."/>
            <person name="King H."/>
            <person name="Zhang Q."/>
            <person name="Presley C."/>
            <person name="Deng X."/>
            <person name="Wei C.I."/>
            <person name="Xiao S."/>
        </authorList>
    </citation>
    <scope>NUCLEOTIDE SEQUENCE [LARGE SCALE GENOMIC DNA]</scope>
    <source>
        <strain evidence="3">UCSC1</strain>
    </source>
</reference>
<feature type="chain" id="PRO_5019017362" description="Csep0475 effector protein" evidence="2">
    <location>
        <begin position="23"/>
        <end position="225"/>
    </location>
</feature>
<evidence type="ECO:0008006" key="5">
    <source>
        <dbReference type="Google" id="ProtNLM"/>
    </source>
</evidence>
<organism evidence="3 4">
    <name type="scientific">Golovinomyces cichoracearum</name>
    <dbReference type="NCBI Taxonomy" id="62708"/>
    <lineage>
        <taxon>Eukaryota</taxon>
        <taxon>Fungi</taxon>
        <taxon>Dikarya</taxon>
        <taxon>Ascomycota</taxon>
        <taxon>Pezizomycotina</taxon>
        <taxon>Leotiomycetes</taxon>
        <taxon>Erysiphales</taxon>
        <taxon>Erysiphaceae</taxon>
        <taxon>Golovinomyces</taxon>
    </lineage>
</organism>
<evidence type="ECO:0000256" key="1">
    <source>
        <dbReference type="SAM" id="MobiDB-lite"/>
    </source>
</evidence>
<keyword evidence="2" id="KW-0732">Signal</keyword>
<feature type="signal peptide" evidence="2">
    <location>
        <begin position="1"/>
        <end position="22"/>
    </location>
</feature>
<accession>A0A420IKI0</accession>
<feature type="region of interest" description="Disordered" evidence="1">
    <location>
        <begin position="180"/>
        <end position="208"/>
    </location>
</feature>
<dbReference type="EMBL" id="MCBR01008126">
    <property type="protein sequence ID" value="RKF75058.1"/>
    <property type="molecule type" value="Genomic_DNA"/>
</dbReference>
<feature type="region of interest" description="Disordered" evidence="1">
    <location>
        <begin position="29"/>
        <end position="50"/>
    </location>
</feature>
<proteinExistence type="predicted"/>
<protein>
    <recommendedName>
        <fullName evidence="5">Csep0475 effector protein</fullName>
    </recommendedName>
</protein>
<comment type="caution">
    <text evidence="3">The sequence shown here is derived from an EMBL/GenBank/DDBJ whole genome shotgun (WGS) entry which is preliminary data.</text>
</comment>
<dbReference type="AlphaFoldDB" id="A0A420IKI0"/>